<name>A0A078JT99_BRANA</name>
<protein>
    <submittedName>
        <fullName evidence="1">BnaCnng64680D protein</fullName>
    </submittedName>
</protein>
<keyword evidence="2" id="KW-1185">Reference proteome</keyword>
<reference evidence="1 2" key="1">
    <citation type="journal article" date="2014" name="Science">
        <title>Plant genetics. Early allopolyploid evolution in the post-Neolithic Brassica napus oilseed genome.</title>
        <authorList>
            <person name="Chalhoub B."/>
            <person name="Denoeud F."/>
            <person name="Liu S."/>
            <person name="Parkin I.A."/>
            <person name="Tang H."/>
            <person name="Wang X."/>
            <person name="Chiquet J."/>
            <person name="Belcram H."/>
            <person name="Tong C."/>
            <person name="Samans B."/>
            <person name="Correa M."/>
            <person name="Da Silva C."/>
            <person name="Just J."/>
            <person name="Falentin C."/>
            <person name="Koh C.S."/>
            <person name="Le Clainche I."/>
            <person name="Bernard M."/>
            <person name="Bento P."/>
            <person name="Noel B."/>
            <person name="Labadie K."/>
            <person name="Alberti A."/>
            <person name="Charles M."/>
            <person name="Arnaud D."/>
            <person name="Guo H."/>
            <person name="Daviaud C."/>
            <person name="Alamery S."/>
            <person name="Jabbari K."/>
            <person name="Zhao M."/>
            <person name="Edger P.P."/>
            <person name="Chelaifa H."/>
            <person name="Tack D."/>
            <person name="Lassalle G."/>
            <person name="Mestiri I."/>
            <person name="Schnel N."/>
            <person name="Le Paslier M.C."/>
            <person name="Fan G."/>
            <person name="Renault V."/>
            <person name="Bayer P.E."/>
            <person name="Golicz A.A."/>
            <person name="Manoli S."/>
            <person name="Lee T.H."/>
            <person name="Thi V.H."/>
            <person name="Chalabi S."/>
            <person name="Hu Q."/>
            <person name="Fan C."/>
            <person name="Tollenaere R."/>
            <person name="Lu Y."/>
            <person name="Battail C."/>
            <person name="Shen J."/>
            <person name="Sidebottom C.H."/>
            <person name="Wang X."/>
            <person name="Canaguier A."/>
            <person name="Chauveau A."/>
            <person name="Berard A."/>
            <person name="Deniot G."/>
            <person name="Guan M."/>
            <person name="Liu Z."/>
            <person name="Sun F."/>
            <person name="Lim Y.P."/>
            <person name="Lyons E."/>
            <person name="Town C.D."/>
            <person name="Bancroft I."/>
            <person name="Wang X."/>
            <person name="Meng J."/>
            <person name="Ma J."/>
            <person name="Pires J.C."/>
            <person name="King G.J."/>
            <person name="Brunel D."/>
            <person name="Delourme R."/>
            <person name="Renard M."/>
            <person name="Aury J.M."/>
            <person name="Adams K.L."/>
            <person name="Batley J."/>
            <person name="Snowdon R.J."/>
            <person name="Tost J."/>
            <person name="Edwards D."/>
            <person name="Zhou Y."/>
            <person name="Hua W."/>
            <person name="Sharpe A.G."/>
            <person name="Paterson A.H."/>
            <person name="Guan C."/>
            <person name="Wincker P."/>
        </authorList>
    </citation>
    <scope>NUCLEOTIDE SEQUENCE [LARGE SCALE GENOMIC DNA]</scope>
    <source>
        <strain evidence="2">cv. Darmor-bzh</strain>
    </source>
</reference>
<dbReference type="Gramene" id="CDY69670">
    <property type="protein sequence ID" value="CDY69670"/>
    <property type="gene ID" value="GSBRNA2T00091468001"/>
</dbReference>
<dbReference type="EMBL" id="LK040015">
    <property type="protein sequence ID" value="CDY69670.1"/>
    <property type="molecule type" value="Genomic_DNA"/>
</dbReference>
<organism evidence="1 2">
    <name type="scientific">Brassica napus</name>
    <name type="common">Rape</name>
    <dbReference type="NCBI Taxonomy" id="3708"/>
    <lineage>
        <taxon>Eukaryota</taxon>
        <taxon>Viridiplantae</taxon>
        <taxon>Streptophyta</taxon>
        <taxon>Embryophyta</taxon>
        <taxon>Tracheophyta</taxon>
        <taxon>Spermatophyta</taxon>
        <taxon>Magnoliopsida</taxon>
        <taxon>eudicotyledons</taxon>
        <taxon>Gunneridae</taxon>
        <taxon>Pentapetalae</taxon>
        <taxon>rosids</taxon>
        <taxon>malvids</taxon>
        <taxon>Brassicales</taxon>
        <taxon>Brassicaceae</taxon>
        <taxon>Brassiceae</taxon>
        <taxon>Brassica</taxon>
    </lineage>
</organism>
<dbReference type="STRING" id="3708.A0A078JT99"/>
<dbReference type="Proteomes" id="UP000028999">
    <property type="component" value="Unassembled WGS sequence"/>
</dbReference>
<sequence>ENSSGPGLRLVRHNKFGQVFVGRRINGGNERSAGASILEVALKFEHRTSIEPVREARRPLCYGYGHARTQLMGCMEYFRASV</sequence>
<feature type="non-terminal residue" evidence="1">
    <location>
        <position position="1"/>
    </location>
</feature>
<evidence type="ECO:0000313" key="1">
    <source>
        <dbReference type="EMBL" id="CDY69670.1"/>
    </source>
</evidence>
<gene>
    <name evidence="1" type="primary">BnaCnng64680D</name>
    <name evidence="1" type="ORF">GSBRNA2T00091468001</name>
</gene>
<proteinExistence type="predicted"/>
<evidence type="ECO:0000313" key="2">
    <source>
        <dbReference type="Proteomes" id="UP000028999"/>
    </source>
</evidence>
<dbReference type="AlphaFoldDB" id="A0A078JT99"/>
<accession>A0A078JT99</accession>
<dbReference type="PaxDb" id="3708-A0A078JT99"/>